<feature type="domain" description="EF-hand" evidence="4">
    <location>
        <begin position="24"/>
        <end position="59"/>
    </location>
</feature>
<dbReference type="InterPro" id="IPR011992">
    <property type="entry name" value="EF-hand-dom_pair"/>
</dbReference>
<dbReference type="InterPro" id="IPR050230">
    <property type="entry name" value="CALM/Myosin/TropC-like"/>
</dbReference>
<dbReference type="PANTHER" id="PTHR23048:SF0">
    <property type="entry name" value="CALMODULIN LIKE 3"/>
    <property type="match status" value="1"/>
</dbReference>
<dbReference type="Pfam" id="PF13499">
    <property type="entry name" value="EF-hand_7"/>
    <property type="match status" value="2"/>
</dbReference>
<dbReference type="GO" id="GO:0005509">
    <property type="term" value="F:calcium ion binding"/>
    <property type="evidence" value="ECO:0007669"/>
    <property type="project" value="InterPro"/>
</dbReference>
<dbReference type="Gene3D" id="1.10.238.10">
    <property type="entry name" value="EF-hand"/>
    <property type="match status" value="2"/>
</dbReference>
<keyword evidence="1" id="KW-0677">Repeat</keyword>
<feature type="domain" description="EF-hand" evidence="4">
    <location>
        <begin position="137"/>
        <end position="168"/>
    </location>
</feature>
<dbReference type="CDD" id="cd00051">
    <property type="entry name" value="EFh"/>
    <property type="match status" value="1"/>
</dbReference>
<feature type="domain" description="EF-hand" evidence="4">
    <location>
        <begin position="101"/>
        <end position="136"/>
    </location>
</feature>
<accession>C1C0E8</accession>
<dbReference type="PANTHER" id="PTHR23048">
    <property type="entry name" value="MYOSIN LIGHT CHAIN 1, 3"/>
    <property type="match status" value="1"/>
</dbReference>
<gene>
    <name evidence="5" type="primary">TNNC1</name>
</gene>
<evidence type="ECO:0000256" key="2">
    <source>
        <dbReference type="ARBA" id="ARBA00022837"/>
    </source>
</evidence>
<dbReference type="SMART" id="SM00054">
    <property type="entry name" value="EFh"/>
    <property type="match status" value="3"/>
</dbReference>
<dbReference type="EMBL" id="BT080327">
    <property type="protein sequence ID" value="ACO14751.1"/>
    <property type="molecule type" value="mRNA"/>
</dbReference>
<dbReference type="InterPro" id="IPR002048">
    <property type="entry name" value="EF_hand_dom"/>
</dbReference>
<dbReference type="PROSITE" id="PS00018">
    <property type="entry name" value="EF_HAND_1"/>
    <property type="match status" value="2"/>
</dbReference>
<protein>
    <submittedName>
        <fullName evidence="5">Troponin C, isoform 1</fullName>
    </submittedName>
</protein>
<keyword evidence="2" id="KW-0106">Calcium</keyword>
<evidence type="ECO:0000256" key="1">
    <source>
        <dbReference type="ARBA" id="ARBA00022737"/>
    </source>
</evidence>
<evidence type="ECO:0000313" key="5">
    <source>
        <dbReference type="EMBL" id="ACO14751.1"/>
    </source>
</evidence>
<dbReference type="AlphaFoldDB" id="C1C0E8"/>
<dbReference type="SUPFAM" id="SSF47473">
    <property type="entry name" value="EF-hand"/>
    <property type="match status" value="1"/>
</dbReference>
<organism evidence="5">
    <name type="scientific">Caligus clemensi</name>
    <name type="common">Sea louse</name>
    <dbReference type="NCBI Taxonomy" id="344056"/>
    <lineage>
        <taxon>Eukaryota</taxon>
        <taxon>Metazoa</taxon>
        <taxon>Ecdysozoa</taxon>
        <taxon>Arthropoda</taxon>
        <taxon>Crustacea</taxon>
        <taxon>Multicrustacea</taxon>
        <taxon>Hexanauplia</taxon>
        <taxon>Copepoda</taxon>
        <taxon>Siphonostomatoida</taxon>
        <taxon>Caligidae</taxon>
        <taxon>Caligus</taxon>
    </lineage>
</organism>
<dbReference type="FunFam" id="1.10.238.10:FF:000001">
    <property type="entry name" value="Calmodulin 1"/>
    <property type="match status" value="1"/>
</dbReference>
<dbReference type="PROSITE" id="PS50222">
    <property type="entry name" value="EF_HAND_2"/>
    <property type="match status" value="4"/>
</dbReference>
<dbReference type="GO" id="GO:0016460">
    <property type="term" value="C:myosin II complex"/>
    <property type="evidence" value="ECO:0007669"/>
    <property type="project" value="TreeGrafter"/>
</dbReference>
<comment type="function">
    <text evidence="3">Troponin is the central regulatory protein of striated muscle contraction. Tn consists of three components: Tn-I which is the inhibitor of actomyosin ATPase, Tn-T which contains the binding site for tropomyosin and Tn-C. The binding of calcium to Tn-C abolishes the inhibitory action of Tn on actin filaments.</text>
</comment>
<evidence type="ECO:0000256" key="3">
    <source>
        <dbReference type="ARBA" id="ARBA00037722"/>
    </source>
</evidence>
<reference evidence="5" key="1">
    <citation type="submission" date="2009-03" db="EMBL/GenBank/DDBJ databases">
        <title>Caligus clemensi ESTs and full-length cDNAs.</title>
        <authorList>
            <person name="Yasuike M."/>
            <person name="von Schalburg K."/>
            <person name="Cooper G."/>
            <person name="Leong J."/>
            <person name="Jones S.R.M."/>
            <person name="Koop B.F."/>
        </authorList>
    </citation>
    <scope>NUCLEOTIDE SEQUENCE</scope>
    <source>
        <tissue evidence="5">Whole</tissue>
    </source>
</reference>
<feature type="domain" description="EF-hand" evidence="4">
    <location>
        <begin position="60"/>
        <end position="95"/>
    </location>
</feature>
<evidence type="ECO:0000259" key="4">
    <source>
        <dbReference type="PROSITE" id="PS50222"/>
    </source>
</evidence>
<dbReference type="InterPro" id="IPR018247">
    <property type="entry name" value="EF_Hand_1_Ca_BS"/>
</dbReference>
<proteinExistence type="evidence at transcript level"/>
<name>C1C0E8_CALCM</name>
<sequence>MNKPETFEGIDFEAIKDVTGLETDEIKVLKICFNMFDVKDQAFLSADDLDDILRGMGFRPSKEELKEILEEIDEDGSGEIEFEEFCQLCAKFLIEEPDEETMKAELKEAFRVYDKEANGFITTDQLREIISELDQRLTSDDLDGIIEEIDEDGSGTMDFDEFCAMMMS</sequence>